<reference evidence="3 5" key="1">
    <citation type="journal article" date="2022" name="bioRxiv">
        <title>Prophages regulate Shewanella fidelis 3313 motility and biofilm formation: implications for gut colonization dynamics in Ciona robusta.</title>
        <authorList>
            <person name="Natarajan O."/>
            <person name="Gibboney S.L."/>
            <person name="Young M.N."/>
            <person name="Lim S.J."/>
            <person name="Pluta N."/>
            <person name="Atkinson C.G."/>
            <person name="Leigh B.A."/>
            <person name="Liberti A."/>
            <person name="Kees E.D."/>
            <person name="Breitbart M."/>
            <person name="Gralnick J.A."/>
            <person name="Dishaw L.J."/>
        </authorList>
    </citation>
    <scope>NUCLEOTIDE SEQUENCE [LARGE SCALE GENOMIC DNA]</scope>
    <source>
        <strain evidence="3 5">JG4066</strain>
    </source>
</reference>
<reference evidence="2" key="2">
    <citation type="submission" date="2022-11" db="EMBL/GenBank/DDBJ databases">
        <title>Prophages regulate Shewanella fidelis motility and biofilm formation: implications for gut colonization dynamics in Ciona robusta.</title>
        <authorList>
            <person name="Natarajan O."/>
            <person name="Gibboney S.L."/>
            <person name="Young M.N."/>
            <person name="Lim S.J."/>
            <person name="Pluta N."/>
            <person name="Atkinson C.G.F."/>
            <person name="Leigh B.A."/>
            <person name="Liberti A."/>
            <person name="Kees E."/>
            <person name="Breitbart M."/>
            <person name="Gralnick J."/>
            <person name="Dishaw L.J."/>
        </authorList>
    </citation>
    <scope>NUCLEOTIDE SEQUENCE</scope>
    <source>
        <strain evidence="2">3313</strain>
    </source>
</reference>
<sequence>MNKAKYLALVYLLPVILYPLKVDHFQDIWIWYYLPFAMFYAAYVWFKPTENITKYIIFTPVAFLVFFIIAFSAQIAFSKGLSAALEFIPVMLLFAVPFGFAAGVIYVLLALLILKGFVKFGLELKNS</sequence>
<dbReference type="Proteomes" id="UP001259340">
    <property type="component" value="Unassembled WGS sequence"/>
</dbReference>
<gene>
    <name evidence="2" type="ORF">OS133_05715</name>
    <name evidence="3" type="ORF">OS134_09675</name>
</gene>
<keyword evidence="5" id="KW-1185">Reference proteome</keyword>
<accession>A0AAW8NIQ5</accession>
<evidence type="ECO:0000313" key="2">
    <source>
        <dbReference type="EMBL" id="MDR8523184.1"/>
    </source>
</evidence>
<feature type="transmembrane region" description="Helical" evidence="1">
    <location>
        <begin position="29"/>
        <end position="46"/>
    </location>
</feature>
<protein>
    <submittedName>
        <fullName evidence="2">Uncharacterized protein</fullName>
    </submittedName>
</protein>
<dbReference type="EMBL" id="JAPMLE010000001">
    <property type="protein sequence ID" value="MDR8523184.1"/>
    <property type="molecule type" value="Genomic_DNA"/>
</dbReference>
<dbReference type="AlphaFoldDB" id="A0AAW8NIQ5"/>
<evidence type="ECO:0000256" key="1">
    <source>
        <dbReference type="SAM" id="Phobius"/>
    </source>
</evidence>
<evidence type="ECO:0000313" key="3">
    <source>
        <dbReference type="EMBL" id="MDW4824325.1"/>
    </source>
</evidence>
<keyword evidence="1" id="KW-0812">Transmembrane</keyword>
<dbReference type="EMBL" id="JAPMLD010000003">
    <property type="protein sequence ID" value="MDW4824325.1"/>
    <property type="molecule type" value="Genomic_DNA"/>
</dbReference>
<name>A0AAW8NIQ5_9GAMM</name>
<organism evidence="2 4">
    <name type="scientific">Shewanella fidelis</name>
    <dbReference type="NCBI Taxonomy" id="173509"/>
    <lineage>
        <taxon>Bacteria</taxon>
        <taxon>Pseudomonadati</taxon>
        <taxon>Pseudomonadota</taxon>
        <taxon>Gammaproteobacteria</taxon>
        <taxon>Alteromonadales</taxon>
        <taxon>Shewanellaceae</taxon>
        <taxon>Shewanella</taxon>
    </lineage>
</organism>
<feature type="transmembrane region" description="Helical" evidence="1">
    <location>
        <begin position="55"/>
        <end position="75"/>
    </location>
</feature>
<keyword evidence="1" id="KW-1133">Transmembrane helix</keyword>
<evidence type="ECO:0000313" key="5">
    <source>
        <dbReference type="Proteomes" id="UP001271263"/>
    </source>
</evidence>
<dbReference type="Proteomes" id="UP001271263">
    <property type="component" value="Unassembled WGS sequence"/>
</dbReference>
<evidence type="ECO:0000313" key="4">
    <source>
        <dbReference type="Proteomes" id="UP001259340"/>
    </source>
</evidence>
<keyword evidence="1" id="KW-0472">Membrane</keyword>
<feature type="transmembrane region" description="Helical" evidence="1">
    <location>
        <begin position="87"/>
        <end position="114"/>
    </location>
</feature>
<proteinExistence type="predicted"/>
<dbReference type="RefSeq" id="WP_310654263.1">
    <property type="nucleotide sequence ID" value="NZ_JAPMLA010000003.1"/>
</dbReference>
<comment type="caution">
    <text evidence="2">The sequence shown here is derived from an EMBL/GenBank/DDBJ whole genome shotgun (WGS) entry which is preliminary data.</text>
</comment>